<evidence type="ECO:0000256" key="1">
    <source>
        <dbReference type="SAM" id="MobiDB-lite"/>
    </source>
</evidence>
<proteinExistence type="predicted"/>
<keyword evidence="3" id="KW-1185">Reference proteome</keyword>
<organism evidence="2 3">
    <name type="scientific">Hyalangium minutum</name>
    <dbReference type="NCBI Taxonomy" id="394096"/>
    <lineage>
        <taxon>Bacteria</taxon>
        <taxon>Pseudomonadati</taxon>
        <taxon>Myxococcota</taxon>
        <taxon>Myxococcia</taxon>
        <taxon>Myxococcales</taxon>
        <taxon>Cystobacterineae</taxon>
        <taxon>Archangiaceae</taxon>
        <taxon>Hyalangium</taxon>
    </lineage>
</organism>
<protein>
    <submittedName>
        <fullName evidence="2">Putative lipoprotein</fullName>
    </submittedName>
</protein>
<dbReference type="RefSeq" id="WP_052420305.1">
    <property type="nucleotide sequence ID" value="NZ_JMCB01000012.1"/>
</dbReference>
<evidence type="ECO:0000313" key="3">
    <source>
        <dbReference type="Proteomes" id="UP000028725"/>
    </source>
</evidence>
<dbReference type="EMBL" id="JMCB01000012">
    <property type="protein sequence ID" value="KFE65256.1"/>
    <property type="molecule type" value="Genomic_DNA"/>
</dbReference>
<dbReference type="OrthoDB" id="5382599at2"/>
<name>A0A085WC43_9BACT</name>
<reference evidence="2 3" key="1">
    <citation type="submission" date="2014-04" db="EMBL/GenBank/DDBJ databases">
        <title>Genome assembly of Hyalangium minutum DSM 14724.</title>
        <authorList>
            <person name="Sharma G."/>
            <person name="Subramanian S."/>
        </authorList>
    </citation>
    <scope>NUCLEOTIDE SEQUENCE [LARGE SCALE GENOMIC DNA]</scope>
    <source>
        <strain evidence="2 3">DSM 14724</strain>
    </source>
</reference>
<dbReference type="PROSITE" id="PS51257">
    <property type="entry name" value="PROKAR_LIPOPROTEIN"/>
    <property type="match status" value="1"/>
</dbReference>
<keyword evidence="2" id="KW-0449">Lipoprotein</keyword>
<feature type="compositionally biased region" description="Basic and acidic residues" evidence="1">
    <location>
        <begin position="116"/>
        <end position="125"/>
    </location>
</feature>
<comment type="caution">
    <text evidence="2">The sequence shown here is derived from an EMBL/GenBank/DDBJ whole genome shotgun (WGS) entry which is preliminary data.</text>
</comment>
<dbReference type="STRING" id="394096.DB31_1372"/>
<accession>A0A085WC43</accession>
<dbReference type="AlphaFoldDB" id="A0A085WC43"/>
<dbReference type="Proteomes" id="UP000028725">
    <property type="component" value="Unassembled WGS sequence"/>
</dbReference>
<feature type="region of interest" description="Disordered" evidence="1">
    <location>
        <begin position="103"/>
        <end position="125"/>
    </location>
</feature>
<gene>
    <name evidence="2" type="ORF">DB31_1372</name>
</gene>
<sequence>MSPRILPALLLGGLLTGCGQGPHLEGSVTPLLDLRYDIARAAATSDEVSISFIDQLEPAPGAEPLPEDSPPPEGIVFKVAARLDDLQLTPGVKIDLAELMGTEPDSAQRGALSRSMPDEPSRDFPRMLRGGLTVDKALEGFTPCAKIKGDFHVTFVNGTDVYSGRTVFGHFQATVPNVDPKTPCS</sequence>
<evidence type="ECO:0000313" key="2">
    <source>
        <dbReference type="EMBL" id="KFE65256.1"/>
    </source>
</evidence>